<feature type="region of interest" description="Disordered" evidence="1">
    <location>
        <begin position="22"/>
        <end position="44"/>
    </location>
</feature>
<feature type="compositionally biased region" description="Basic residues" evidence="1">
    <location>
        <begin position="22"/>
        <end position="34"/>
    </location>
</feature>
<evidence type="ECO:0000313" key="2">
    <source>
        <dbReference type="EMBL" id="PVY48330.1"/>
    </source>
</evidence>
<comment type="caution">
    <text evidence="2">The sequence shown here is derived from an EMBL/GenBank/DDBJ whole genome shotgun (WGS) entry which is preliminary data.</text>
</comment>
<evidence type="ECO:0000256" key="1">
    <source>
        <dbReference type="SAM" id="MobiDB-lite"/>
    </source>
</evidence>
<reference evidence="2 3" key="1">
    <citation type="submission" date="2018-04" db="EMBL/GenBank/DDBJ databases">
        <title>Genomic Encyclopedia of Type Strains, Phase IV (KMG-IV): sequencing the most valuable type-strain genomes for metagenomic binning, comparative biology and taxonomic classification.</title>
        <authorList>
            <person name="Goeker M."/>
        </authorList>
    </citation>
    <scope>NUCLEOTIDE SEQUENCE [LARGE SCALE GENOMIC DNA]</scope>
    <source>
        <strain evidence="2 3">DSM 26588</strain>
    </source>
</reference>
<evidence type="ECO:0000313" key="3">
    <source>
        <dbReference type="Proteomes" id="UP000245778"/>
    </source>
</evidence>
<organism evidence="2 3">
    <name type="scientific">Intestinimonas butyriciproducens</name>
    <dbReference type="NCBI Taxonomy" id="1297617"/>
    <lineage>
        <taxon>Bacteria</taxon>
        <taxon>Bacillati</taxon>
        <taxon>Bacillota</taxon>
        <taxon>Clostridia</taxon>
        <taxon>Eubacteriales</taxon>
        <taxon>Intestinimonas</taxon>
    </lineage>
</organism>
<accession>A0A2U1BI42</accession>
<dbReference type="AlphaFoldDB" id="A0A2U1BI42"/>
<gene>
    <name evidence="2" type="ORF">C7373_10777</name>
</gene>
<dbReference type="Proteomes" id="UP000245778">
    <property type="component" value="Unassembled WGS sequence"/>
</dbReference>
<protein>
    <submittedName>
        <fullName evidence="2">Uncharacterized protein</fullName>
    </submittedName>
</protein>
<sequence>MGEKSACTRITKERILHMRTKRVKKPPRCGHKPTRGSVMADQEE</sequence>
<name>A0A2U1BI42_9FIRM</name>
<dbReference type="EMBL" id="QEKK01000007">
    <property type="protein sequence ID" value="PVY48330.1"/>
    <property type="molecule type" value="Genomic_DNA"/>
</dbReference>
<proteinExistence type="predicted"/>